<feature type="transmembrane region" description="Helical" evidence="3">
    <location>
        <begin position="320"/>
        <end position="341"/>
    </location>
</feature>
<dbReference type="GO" id="GO:0000329">
    <property type="term" value="C:fungal-type vacuole membrane"/>
    <property type="evidence" value="ECO:0007669"/>
    <property type="project" value="EnsemblFungi"/>
</dbReference>
<dbReference type="Gene3D" id="1.20.1250.20">
    <property type="entry name" value="MFS general substrate transporter like domains"/>
    <property type="match status" value="1"/>
</dbReference>
<evidence type="ECO:0008006" key="6">
    <source>
        <dbReference type="Google" id="ProtNLM"/>
    </source>
</evidence>
<feature type="transmembrane region" description="Helical" evidence="3">
    <location>
        <begin position="29"/>
        <end position="52"/>
    </location>
</feature>
<dbReference type="Proteomes" id="UP000005220">
    <property type="component" value="Chromosome 7"/>
</dbReference>
<sequence>MALSSIERRLSYHVRHLLPKLLSTKSSHFLAYILSLLSLLTAGFITIISLYAHSWQSVLHYSSWQINIIASTTNLGLYLTPPILGIIADSHGPITLSCLSVLGFVPSYSYISHVFHSRNDSTFAFHASLASFFCIGVSTSCLYFSALLTCTKLYPSKKLLSVSLPTTAFGVSSFLGSQLIKVPWFWTSNSDSTRYLNLARIFRFFAILYIIVGLLAWIATGVVSLLTHIESDYIQHHQEADPLLQDSSVSISSISVSSKTSDTNDTKETNSSLHLFKNPVLLILLVSMIFSLGPLEMFAVDMSTISTILVPSQATPTTTLLPVYALSSVVSRLLTGVIMDFQTRRGYRQKHILFLYLACSLFLHLLLFIVTSTDSSISIYFLYFIGSMFGIVNGGLYTIYPILTLIIYKNRHFGKIFGFLMISPAVGTLLSCLQFAKTFDSNCANDGSSICIKSVYEIGLLQNICAFGLSWLVYNYWSKRNSQI</sequence>
<feature type="transmembrane region" description="Helical" evidence="3">
    <location>
        <begin position="377"/>
        <end position="404"/>
    </location>
</feature>
<dbReference type="EMBL" id="HE650827">
    <property type="protein sequence ID" value="CCF59346.1"/>
    <property type="molecule type" value="Genomic_DNA"/>
</dbReference>
<accession>H2AY96</accession>
<dbReference type="HOGENOM" id="CLU_012596_3_0_1"/>
<dbReference type="InterPro" id="IPR036259">
    <property type="entry name" value="MFS_trans_sf"/>
</dbReference>
<comment type="subcellular location">
    <subcellularLocation>
        <location evidence="1">Membrane</location>
        <topology evidence="1">Multi-pass membrane protein</topology>
    </subcellularLocation>
</comment>
<evidence type="ECO:0000256" key="2">
    <source>
        <dbReference type="ARBA" id="ARBA00006727"/>
    </source>
</evidence>
<dbReference type="InterPro" id="IPR050327">
    <property type="entry name" value="Proton-linked_MCT"/>
</dbReference>
<gene>
    <name evidence="4" type="primary">KAFR0G03140</name>
    <name evidence="4" type="ORF">KAFR_0G03140</name>
</gene>
<feature type="transmembrane region" description="Helical" evidence="3">
    <location>
        <begin position="94"/>
        <end position="111"/>
    </location>
</feature>
<organism evidence="4 5">
    <name type="scientific">Kazachstania africana (strain ATCC 22294 / BCRC 22015 / CBS 2517 / CECT 1963 / NBRC 1671 / NRRL Y-8276)</name>
    <name type="common">Yeast</name>
    <name type="synonym">Kluyveromyces africanus</name>
    <dbReference type="NCBI Taxonomy" id="1071382"/>
    <lineage>
        <taxon>Eukaryota</taxon>
        <taxon>Fungi</taxon>
        <taxon>Dikarya</taxon>
        <taxon>Ascomycota</taxon>
        <taxon>Saccharomycotina</taxon>
        <taxon>Saccharomycetes</taxon>
        <taxon>Saccharomycetales</taxon>
        <taxon>Saccharomycetaceae</taxon>
        <taxon>Kazachstania</taxon>
    </lineage>
</organism>
<reference evidence="4 5" key="1">
    <citation type="journal article" date="2011" name="Proc. Natl. Acad. Sci. U.S.A.">
        <title>Evolutionary erosion of yeast sex chromosomes by mating-type switching accidents.</title>
        <authorList>
            <person name="Gordon J.L."/>
            <person name="Armisen D."/>
            <person name="Proux-Wera E."/>
            <person name="Oheigeartaigh S.S."/>
            <person name="Byrne K.P."/>
            <person name="Wolfe K.H."/>
        </authorList>
    </citation>
    <scope>NUCLEOTIDE SEQUENCE [LARGE SCALE GENOMIC DNA]</scope>
    <source>
        <strain evidence="5">ATCC 22294 / BCRC 22015 / CBS 2517 / CECT 1963 / NBRC 1671 / NRRL Y-8276</strain>
    </source>
</reference>
<feature type="transmembrane region" description="Helical" evidence="3">
    <location>
        <begin position="159"/>
        <end position="180"/>
    </location>
</feature>
<dbReference type="eggNOG" id="ENOG502QTNE">
    <property type="taxonomic scope" value="Eukaryota"/>
</dbReference>
<feature type="transmembrane region" description="Helical" evidence="3">
    <location>
        <begin position="353"/>
        <end position="371"/>
    </location>
</feature>
<keyword evidence="3" id="KW-0812">Transmembrane</keyword>
<dbReference type="SUPFAM" id="SSF103473">
    <property type="entry name" value="MFS general substrate transporter"/>
    <property type="match status" value="1"/>
</dbReference>
<dbReference type="InParanoid" id="H2AY96"/>
<dbReference type="FunCoup" id="H2AY96">
    <property type="interactions" value="33"/>
</dbReference>
<keyword evidence="5" id="KW-1185">Reference proteome</keyword>
<keyword evidence="3" id="KW-0472">Membrane</keyword>
<proteinExistence type="inferred from homology"/>
<dbReference type="GeneID" id="13887325"/>
<feature type="transmembrane region" description="Helical" evidence="3">
    <location>
        <begin position="456"/>
        <end position="477"/>
    </location>
</feature>
<feature type="transmembrane region" description="Helical" evidence="3">
    <location>
        <begin position="280"/>
        <end position="300"/>
    </location>
</feature>
<dbReference type="RefSeq" id="XP_003958481.1">
    <property type="nucleotide sequence ID" value="XM_003958432.1"/>
</dbReference>
<feature type="transmembrane region" description="Helical" evidence="3">
    <location>
        <begin position="64"/>
        <end position="87"/>
    </location>
</feature>
<dbReference type="PANTHER" id="PTHR11360">
    <property type="entry name" value="MONOCARBOXYLATE TRANSPORTER"/>
    <property type="match status" value="1"/>
</dbReference>
<feature type="transmembrane region" description="Helical" evidence="3">
    <location>
        <begin position="123"/>
        <end position="147"/>
    </location>
</feature>
<feature type="transmembrane region" description="Helical" evidence="3">
    <location>
        <begin position="200"/>
        <end position="226"/>
    </location>
</feature>
<evidence type="ECO:0000256" key="3">
    <source>
        <dbReference type="SAM" id="Phobius"/>
    </source>
</evidence>
<dbReference type="OrthoDB" id="199930at2759"/>
<evidence type="ECO:0000313" key="4">
    <source>
        <dbReference type="EMBL" id="CCF59346.1"/>
    </source>
</evidence>
<dbReference type="AlphaFoldDB" id="H2AY96"/>
<protein>
    <recommendedName>
        <fullName evidence="6">Nodulin-like domain-containing protein</fullName>
    </recommendedName>
</protein>
<dbReference type="GO" id="GO:0022857">
    <property type="term" value="F:transmembrane transporter activity"/>
    <property type="evidence" value="ECO:0007669"/>
    <property type="project" value="InterPro"/>
</dbReference>
<dbReference type="KEGG" id="kaf:KAFR_0G03140"/>
<comment type="similarity">
    <text evidence="2">Belongs to the major facilitator superfamily. Monocarboxylate porter (TC 2.A.1.13) family.</text>
</comment>
<dbReference type="Pfam" id="PF07690">
    <property type="entry name" value="MFS_1"/>
    <property type="match status" value="1"/>
</dbReference>
<evidence type="ECO:0000313" key="5">
    <source>
        <dbReference type="Proteomes" id="UP000005220"/>
    </source>
</evidence>
<evidence type="ECO:0000256" key="1">
    <source>
        <dbReference type="ARBA" id="ARBA00004141"/>
    </source>
</evidence>
<name>H2AY96_KAZAF</name>
<dbReference type="InterPro" id="IPR011701">
    <property type="entry name" value="MFS"/>
</dbReference>
<feature type="transmembrane region" description="Helical" evidence="3">
    <location>
        <begin position="416"/>
        <end position="436"/>
    </location>
</feature>
<keyword evidence="3" id="KW-1133">Transmembrane helix</keyword>